<dbReference type="EMBL" id="CP003117">
    <property type="protein sequence ID" value="AET64419.1"/>
    <property type="molecule type" value="Genomic_DNA"/>
</dbReference>
<accession>G7WM44</accession>
<dbReference type="PANTHER" id="PTHR37478:SF2">
    <property type="entry name" value="UPF0251 PROTEIN TK0562"/>
    <property type="match status" value="1"/>
</dbReference>
<keyword evidence="4" id="KW-1185">Reference proteome</keyword>
<gene>
    <name evidence="3" type="ordered locus">Mhar_1050</name>
</gene>
<evidence type="ECO:0000313" key="3">
    <source>
        <dbReference type="EMBL" id="AET64419.1"/>
    </source>
</evidence>
<dbReference type="PATRIC" id="fig|1110509.7.peg.1172"/>
<evidence type="ECO:0000256" key="2">
    <source>
        <dbReference type="SAM" id="Coils"/>
    </source>
</evidence>
<dbReference type="Proteomes" id="UP000005877">
    <property type="component" value="Chromosome"/>
</dbReference>
<sequence>MKVTLEELEAIRLVDFLDLQQQEASLYVGVSRKALWNDLRSGRKKVASALICGLGIVIEGGSYLLREEGSESPPSPEERPPVEDQIRLLELEMIALEERLRLMRARMEALEGKVG</sequence>
<reference evidence="3 4" key="1">
    <citation type="journal article" date="2012" name="PLoS ONE">
        <title>The genome characteristics and predicted function of methyl-group oxidation pathway in the obligate aceticlastic methanogens, Methanosaeta spp.</title>
        <authorList>
            <person name="Zhu J."/>
            <person name="Zheng H."/>
            <person name="Ai G."/>
            <person name="Zhang G."/>
            <person name="Liu D."/>
            <person name="Liu X."/>
            <person name="Dong X."/>
        </authorList>
    </citation>
    <scope>NUCLEOTIDE SEQUENCE [LARGE SCALE GENOMIC DNA]</scope>
    <source>
        <strain evidence="3 4">6Ac</strain>
    </source>
</reference>
<evidence type="ECO:0000256" key="1">
    <source>
        <dbReference type="ARBA" id="ARBA00009350"/>
    </source>
</evidence>
<keyword evidence="2" id="KW-0175">Coiled coil</keyword>
<dbReference type="Pfam" id="PF02001">
    <property type="entry name" value="DUF134"/>
    <property type="match status" value="1"/>
</dbReference>
<dbReference type="STRING" id="1110509.Mhar_1050"/>
<organism evidence="3 4">
    <name type="scientific">Methanothrix harundinacea (strain 6Ac)</name>
    <name type="common">Methanosaeta harundinacea</name>
    <dbReference type="NCBI Taxonomy" id="1110509"/>
    <lineage>
        <taxon>Archaea</taxon>
        <taxon>Methanobacteriati</taxon>
        <taxon>Methanobacteriota</taxon>
        <taxon>Stenosarchaea group</taxon>
        <taxon>Methanomicrobia</taxon>
        <taxon>Methanotrichales</taxon>
        <taxon>Methanotrichaceae</taxon>
        <taxon>Methanothrix</taxon>
    </lineage>
</organism>
<dbReference type="AlphaFoldDB" id="G7WM44"/>
<protein>
    <recommendedName>
        <fullName evidence="5">DUF134 domain-containing protein</fullName>
    </recommendedName>
</protein>
<dbReference type="KEGG" id="mhi:Mhar_1050"/>
<dbReference type="PANTHER" id="PTHR37478">
    <property type="match status" value="1"/>
</dbReference>
<evidence type="ECO:0000313" key="4">
    <source>
        <dbReference type="Proteomes" id="UP000005877"/>
    </source>
</evidence>
<proteinExistence type="inferred from homology"/>
<name>G7WM44_METH6</name>
<comment type="similarity">
    <text evidence="1">Belongs to the UPF0251 family.</text>
</comment>
<dbReference type="HOGENOM" id="CLU_2103500_0_0_2"/>
<evidence type="ECO:0008006" key="5">
    <source>
        <dbReference type="Google" id="ProtNLM"/>
    </source>
</evidence>
<feature type="coiled-coil region" evidence="2">
    <location>
        <begin position="86"/>
        <end position="113"/>
    </location>
</feature>
<dbReference type="InterPro" id="IPR002852">
    <property type="entry name" value="UPF0251"/>
</dbReference>